<comment type="caution">
    <text evidence="8">The sequence shown here is derived from an EMBL/GenBank/DDBJ whole genome shotgun (WGS) entry which is preliminary data.</text>
</comment>
<dbReference type="InterPro" id="IPR008795">
    <property type="entry name" value="Prominin"/>
</dbReference>
<keyword evidence="6" id="KW-0325">Glycoprotein</keyword>
<gene>
    <name evidence="8" type="ORF">L9F63_004158</name>
</gene>
<keyword evidence="4 7" id="KW-1133">Transmembrane helix</keyword>
<feature type="transmembrane region" description="Helical" evidence="7">
    <location>
        <begin position="194"/>
        <end position="219"/>
    </location>
</feature>
<evidence type="ECO:0000256" key="4">
    <source>
        <dbReference type="ARBA" id="ARBA00022989"/>
    </source>
</evidence>
<dbReference type="PANTHER" id="PTHR22730:SF1">
    <property type="entry name" value="PROMININ-LIKE PROTEIN"/>
    <property type="match status" value="1"/>
</dbReference>
<evidence type="ECO:0008006" key="10">
    <source>
        <dbReference type="Google" id="ProtNLM"/>
    </source>
</evidence>
<dbReference type="PANTHER" id="PTHR22730">
    <property type="entry name" value="PROMININ PROM PROTEIN"/>
    <property type="match status" value="1"/>
</dbReference>
<evidence type="ECO:0000256" key="2">
    <source>
        <dbReference type="ARBA" id="ARBA00006058"/>
    </source>
</evidence>
<feature type="transmembrane region" description="Helical" evidence="7">
    <location>
        <begin position="558"/>
        <end position="577"/>
    </location>
</feature>
<keyword evidence="3 7" id="KW-0812">Transmembrane</keyword>
<reference evidence="8" key="1">
    <citation type="journal article" date="2023" name="IScience">
        <title>Live-bearing cockroach genome reveals convergent evolutionary mechanisms linked to viviparity in insects and beyond.</title>
        <authorList>
            <person name="Fouks B."/>
            <person name="Harrison M.C."/>
            <person name="Mikhailova A.A."/>
            <person name="Marchal E."/>
            <person name="English S."/>
            <person name="Carruthers M."/>
            <person name="Jennings E.C."/>
            <person name="Chiamaka E.L."/>
            <person name="Frigard R.A."/>
            <person name="Pippel M."/>
            <person name="Attardo G.M."/>
            <person name="Benoit J.B."/>
            <person name="Bornberg-Bauer E."/>
            <person name="Tobe S.S."/>
        </authorList>
    </citation>
    <scope>NUCLEOTIDE SEQUENCE</scope>
    <source>
        <strain evidence="8">Stay&amp;Tobe</strain>
    </source>
</reference>
<comment type="subcellular location">
    <subcellularLocation>
        <location evidence="1">Membrane</location>
        <topology evidence="1">Multi-pass membrane protein</topology>
    </subcellularLocation>
</comment>
<feature type="non-terminal residue" evidence="8">
    <location>
        <position position="696"/>
    </location>
</feature>
<evidence type="ECO:0000313" key="8">
    <source>
        <dbReference type="EMBL" id="KAJ9580215.1"/>
    </source>
</evidence>
<dbReference type="Pfam" id="PF05478">
    <property type="entry name" value="Prominin"/>
    <property type="match status" value="1"/>
</dbReference>
<reference evidence="8" key="2">
    <citation type="submission" date="2023-05" db="EMBL/GenBank/DDBJ databases">
        <authorList>
            <person name="Fouks B."/>
        </authorList>
    </citation>
    <scope>NUCLEOTIDE SEQUENCE</scope>
    <source>
        <strain evidence="8">Stay&amp;Tobe</strain>
        <tissue evidence="8">Testes</tissue>
    </source>
</reference>
<dbReference type="Gene3D" id="1.20.120.20">
    <property type="entry name" value="Apolipoprotein"/>
    <property type="match status" value="1"/>
</dbReference>
<comment type="similarity">
    <text evidence="2">Belongs to the prominin family.</text>
</comment>
<proteinExistence type="inferred from homology"/>
<evidence type="ECO:0000313" key="9">
    <source>
        <dbReference type="Proteomes" id="UP001233999"/>
    </source>
</evidence>
<accession>A0AAD7ZH49</accession>
<dbReference type="Proteomes" id="UP001233999">
    <property type="component" value="Unassembled WGS sequence"/>
</dbReference>
<organism evidence="8 9">
    <name type="scientific">Diploptera punctata</name>
    <name type="common">Pacific beetle cockroach</name>
    <dbReference type="NCBI Taxonomy" id="6984"/>
    <lineage>
        <taxon>Eukaryota</taxon>
        <taxon>Metazoa</taxon>
        <taxon>Ecdysozoa</taxon>
        <taxon>Arthropoda</taxon>
        <taxon>Hexapoda</taxon>
        <taxon>Insecta</taxon>
        <taxon>Pterygota</taxon>
        <taxon>Neoptera</taxon>
        <taxon>Polyneoptera</taxon>
        <taxon>Dictyoptera</taxon>
        <taxon>Blattodea</taxon>
        <taxon>Blaberoidea</taxon>
        <taxon>Blaberidae</taxon>
        <taxon>Diplopterinae</taxon>
        <taxon>Diploptera</taxon>
    </lineage>
</organism>
<evidence type="ECO:0000256" key="3">
    <source>
        <dbReference type="ARBA" id="ARBA00022692"/>
    </source>
</evidence>
<evidence type="ECO:0000256" key="1">
    <source>
        <dbReference type="ARBA" id="ARBA00004141"/>
    </source>
</evidence>
<dbReference type="AlphaFoldDB" id="A0AAD7ZH49"/>
<feature type="non-terminal residue" evidence="8">
    <location>
        <position position="1"/>
    </location>
</feature>
<evidence type="ECO:0000256" key="7">
    <source>
        <dbReference type="SAM" id="Phobius"/>
    </source>
</evidence>
<evidence type="ECO:0000256" key="6">
    <source>
        <dbReference type="ARBA" id="ARBA00023180"/>
    </source>
</evidence>
<sequence>SGAIVQHELAEVSRAIVLSNLTQLVLGLEGIKNDLQDVHNVTKSLQSNSNYLAHNLSQVKKALEMELNKCNASCKESLEKYVANMSTNTDFQQLPQIEDSLSSVTELIVNDRIKDKVDRGLKEFNKIQNEIQNAVKDLIPKISQNMQRAGDAIKEQSMHMNKVLRKVNAAVINRSGQAIDAGEKLITEYGYYRYYAGLTISCIMLLILVLVTFGLFYGFCGKRPDGYGDDCCSRATGARFLILCVWMMFLFSAVLMLATLAHFVVGIVAERAVCEPLQNPHDNQLLQLLDDVVRLDKLFVAEGSKQQVDITVSSIIKSCHANGSIYNVLQVANLVNISEVSDYKSRFDIESKINQLKTQIDFGGNVTILTEDAKYELQSLARSNITHINFTIFADVLNKSIVNIDLETLANQLRKTASEIASTSPDIKWSLEQQADILETLQYQVVRQMEKQVQILDKKTRILEANLKFNHSSLNESIQLILDEVTSAQDYLNNTAAKEIKNLADMFANAILEHVDQYLNRVINITTTQVGQCHPMSRVYNATVVSVCNQILDPFNGFWASIGWCLVLFIPAIILSVKLAALYQKSDPYPGPLVESEYLYDAYGDRDNIPLANVDKKNYHRRYHETYENSSGYYGGDYSAHLGRGGRDRASPGDARYADMAPKYLDQVWGGGGDARPCSPPSHSEIAQIISYLNSG</sequence>
<dbReference type="EMBL" id="JASPKZ010008356">
    <property type="protein sequence ID" value="KAJ9580215.1"/>
    <property type="molecule type" value="Genomic_DNA"/>
</dbReference>
<keyword evidence="5 7" id="KW-0472">Membrane</keyword>
<protein>
    <recommendedName>
        <fullName evidence="10">Prominin-like protein</fullName>
    </recommendedName>
</protein>
<keyword evidence="9" id="KW-1185">Reference proteome</keyword>
<evidence type="ECO:0000256" key="5">
    <source>
        <dbReference type="ARBA" id="ARBA00023136"/>
    </source>
</evidence>
<dbReference type="GO" id="GO:0016020">
    <property type="term" value="C:membrane"/>
    <property type="evidence" value="ECO:0007669"/>
    <property type="project" value="UniProtKB-SubCell"/>
</dbReference>
<name>A0AAD7ZH49_DIPPU</name>
<feature type="transmembrane region" description="Helical" evidence="7">
    <location>
        <begin position="240"/>
        <end position="269"/>
    </location>
</feature>